<dbReference type="SUPFAM" id="SSF103481">
    <property type="entry name" value="Multidrug resistance efflux transporter EmrE"/>
    <property type="match status" value="1"/>
</dbReference>
<comment type="similarity">
    <text evidence="1">Belongs to the EamA transporter family.</text>
</comment>
<reference evidence="4" key="2">
    <citation type="journal article" date="2021" name="PeerJ">
        <title>Extensive microbial diversity within the chicken gut microbiome revealed by metagenomics and culture.</title>
        <authorList>
            <person name="Gilroy R."/>
            <person name="Ravi A."/>
            <person name="Getino M."/>
            <person name="Pursley I."/>
            <person name="Horton D.L."/>
            <person name="Alikhan N.F."/>
            <person name="Baker D."/>
            <person name="Gharbi K."/>
            <person name="Hall N."/>
            <person name="Watson M."/>
            <person name="Adriaenssens E.M."/>
            <person name="Foster-Nyarko E."/>
            <person name="Jarju S."/>
            <person name="Secka A."/>
            <person name="Antonio M."/>
            <person name="Oren A."/>
            <person name="Chaudhuri R.R."/>
            <person name="La Ragione R."/>
            <person name="Hildebrand F."/>
            <person name="Pallen M.J."/>
        </authorList>
    </citation>
    <scope>NUCLEOTIDE SEQUENCE</scope>
    <source>
        <strain evidence="4">ChiHcec3-6078</strain>
    </source>
</reference>
<feature type="transmembrane region" description="Helical" evidence="2">
    <location>
        <begin position="291"/>
        <end position="312"/>
    </location>
</feature>
<feature type="transmembrane region" description="Helical" evidence="2">
    <location>
        <begin position="246"/>
        <end position="271"/>
    </location>
</feature>
<keyword evidence="2" id="KW-1133">Transmembrane helix</keyword>
<dbReference type="InterPro" id="IPR000620">
    <property type="entry name" value="EamA_dom"/>
</dbReference>
<feature type="transmembrane region" description="Helical" evidence="2">
    <location>
        <begin position="128"/>
        <end position="149"/>
    </location>
</feature>
<evidence type="ECO:0000256" key="1">
    <source>
        <dbReference type="ARBA" id="ARBA00007362"/>
    </source>
</evidence>
<accession>A0A9D1L6Y6</accession>
<evidence type="ECO:0000256" key="2">
    <source>
        <dbReference type="SAM" id="Phobius"/>
    </source>
</evidence>
<feature type="transmembrane region" description="Helical" evidence="2">
    <location>
        <begin position="20"/>
        <end position="38"/>
    </location>
</feature>
<dbReference type="EMBL" id="DVMP01000131">
    <property type="protein sequence ID" value="HIU26226.1"/>
    <property type="molecule type" value="Genomic_DNA"/>
</dbReference>
<sequence>MDSISAQEAYRKKKIRLAKFGLFIAWVSSLCMVTFPIFNSLATDGVYQLFDSKIMTLYVLSLLFVAMGEFFGGIFLILYQTVVKGVPMREYGRVWNVRSSRMVLLSALVAGPLATACLTVSVPLCGSTYSNCVSALTPILTAVAAAIFLKERIGARIIIGILIAVVGVIIAGFEPPEGVTNFYLGIVIALFAPIGYTAEAMISTHVMDVSEPLEVCGLYRMIGAGIMEFIIVLAICGFTGNIDWIGIAFGTVFSNPLLIVFILLTAVLMAVQYGTSYIANNYSGPSRASAVVWSTPVWSIPIGFLFAAVGLVPYNVTALGIIGAIVVVVGVVLVLAKPSEMFSLRNIDE</sequence>
<feature type="domain" description="EamA" evidence="3">
    <location>
        <begin position="52"/>
        <end position="171"/>
    </location>
</feature>
<reference evidence="4" key="1">
    <citation type="submission" date="2020-10" db="EMBL/GenBank/DDBJ databases">
        <authorList>
            <person name="Gilroy R."/>
        </authorList>
    </citation>
    <scope>NUCLEOTIDE SEQUENCE</scope>
    <source>
        <strain evidence="4">ChiHcec3-6078</strain>
    </source>
</reference>
<feature type="transmembrane region" description="Helical" evidence="2">
    <location>
        <begin position="218"/>
        <end position="240"/>
    </location>
</feature>
<gene>
    <name evidence="4" type="ORF">IAC50_07025</name>
</gene>
<comment type="caution">
    <text evidence="4">The sequence shown here is derived from an EMBL/GenBank/DDBJ whole genome shotgun (WGS) entry which is preliminary data.</text>
</comment>
<feature type="transmembrane region" description="Helical" evidence="2">
    <location>
        <begin position="156"/>
        <end position="173"/>
    </location>
</feature>
<dbReference type="Proteomes" id="UP000824090">
    <property type="component" value="Unassembled WGS sequence"/>
</dbReference>
<protein>
    <submittedName>
        <fullName evidence="4">EamA family transporter</fullName>
    </submittedName>
</protein>
<keyword evidence="2" id="KW-0472">Membrane</keyword>
<feature type="transmembrane region" description="Helical" evidence="2">
    <location>
        <begin position="58"/>
        <end position="82"/>
    </location>
</feature>
<dbReference type="AlphaFoldDB" id="A0A9D1L6Y6"/>
<evidence type="ECO:0000313" key="5">
    <source>
        <dbReference type="Proteomes" id="UP000824090"/>
    </source>
</evidence>
<keyword evidence="2" id="KW-0812">Transmembrane</keyword>
<evidence type="ECO:0000259" key="3">
    <source>
        <dbReference type="Pfam" id="PF00892"/>
    </source>
</evidence>
<name>A0A9D1L6Y6_9FIRM</name>
<dbReference type="Pfam" id="PF00892">
    <property type="entry name" value="EamA"/>
    <property type="match status" value="1"/>
</dbReference>
<feature type="transmembrane region" description="Helical" evidence="2">
    <location>
        <begin position="103"/>
        <end position="122"/>
    </location>
</feature>
<organism evidence="4 5">
    <name type="scientific">Candidatus Allocopromorpha excrementigallinarum</name>
    <dbReference type="NCBI Taxonomy" id="2840742"/>
    <lineage>
        <taxon>Bacteria</taxon>
        <taxon>Bacillati</taxon>
        <taxon>Bacillota</taxon>
        <taxon>Clostridia</taxon>
        <taxon>Eubacteriales</taxon>
        <taxon>Eubacteriaceae</taxon>
        <taxon>Eubacteriaceae incertae sedis</taxon>
        <taxon>Candidatus Allocopromorpha</taxon>
    </lineage>
</organism>
<proteinExistence type="inferred from homology"/>
<dbReference type="GO" id="GO:0016020">
    <property type="term" value="C:membrane"/>
    <property type="evidence" value="ECO:0007669"/>
    <property type="project" value="InterPro"/>
</dbReference>
<feature type="transmembrane region" description="Helical" evidence="2">
    <location>
        <begin position="179"/>
        <end position="198"/>
    </location>
</feature>
<evidence type="ECO:0000313" key="4">
    <source>
        <dbReference type="EMBL" id="HIU26226.1"/>
    </source>
</evidence>
<dbReference type="InterPro" id="IPR037185">
    <property type="entry name" value="EmrE-like"/>
</dbReference>
<feature type="transmembrane region" description="Helical" evidence="2">
    <location>
        <begin position="318"/>
        <end position="336"/>
    </location>
</feature>